<dbReference type="AlphaFoldDB" id="A0AAP8MC49"/>
<name>A0AAP8MC49_9GAMM</name>
<evidence type="ECO:0000313" key="5">
    <source>
        <dbReference type="Proteomes" id="UP000235162"/>
    </source>
</evidence>
<comment type="caution">
    <text evidence="4">The sequence shown here is derived from an EMBL/GenBank/DDBJ whole genome shotgun (WGS) entry which is preliminary data.</text>
</comment>
<dbReference type="Proteomes" id="UP000235162">
    <property type="component" value="Unassembled WGS sequence"/>
</dbReference>
<dbReference type="KEGG" id="hja:BST95_02040"/>
<reference evidence="4 5" key="1">
    <citation type="submission" date="2018-01" db="EMBL/GenBank/DDBJ databases">
        <title>The draft genome sequence of Halioglobus japonicus S1-36.</title>
        <authorList>
            <person name="Du Z.-J."/>
            <person name="Shi M.-J."/>
        </authorList>
    </citation>
    <scope>NUCLEOTIDE SEQUENCE [LARGE SCALE GENOMIC DNA]</scope>
    <source>
        <strain evidence="4 5">S1-36</strain>
    </source>
</reference>
<protein>
    <submittedName>
        <fullName evidence="4">Uncharacterized protein</fullName>
    </submittedName>
</protein>
<gene>
    <name evidence="4" type="ORF">C0029_16305</name>
</gene>
<keyword evidence="5" id="KW-1185">Reference proteome</keyword>
<sequence length="80" mass="8680">MSVKEDNVTEHFLFDGSTVSLGALPAYGLINARLGLESQSGDWQAAVWGINLTDDEFLYSSASEFSVLSPRSPICRALRA</sequence>
<dbReference type="EMBL" id="PKUR01000004">
    <property type="protein sequence ID" value="PLW85091.1"/>
    <property type="molecule type" value="Genomic_DNA"/>
</dbReference>
<dbReference type="InterPro" id="IPR036942">
    <property type="entry name" value="Beta-barrel_TonB_sf"/>
</dbReference>
<evidence type="ECO:0000256" key="3">
    <source>
        <dbReference type="ARBA" id="ARBA00023237"/>
    </source>
</evidence>
<dbReference type="RefSeq" id="WP_084197951.1">
    <property type="nucleotide sequence ID" value="NZ_BMYL01000004.1"/>
</dbReference>
<proteinExistence type="predicted"/>
<evidence type="ECO:0000256" key="2">
    <source>
        <dbReference type="ARBA" id="ARBA00023136"/>
    </source>
</evidence>
<comment type="subcellular location">
    <subcellularLocation>
        <location evidence="1">Cell outer membrane</location>
    </subcellularLocation>
</comment>
<dbReference type="GO" id="GO:0009279">
    <property type="term" value="C:cell outer membrane"/>
    <property type="evidence" value="ECO:0007669"/>
    <property type="project" value="UniProtKB-SubCell"/>
</dbReference>
<evidence type="ECO:0000256" key="1">
    <source>
        <dbReference type="ARBA" id="ARBA00004442"/>
    </source>
</evidence>
<dbReference type="Gene3D" id="2.40.170.20">
    <property type="entry name" value="TonB-dependent receptor, beta-barrel domain"/>
    <property type="match status" value="1"/>
</dbReference>
<keyword evidence="2" id="KW-0472">Membrane</keyword>
<organism evidence="4 5">
    <name type="scientific">Halioglobus japonicus</name>
    <dbReference type="NCBI Taxonomy" id="930805"/>
    <lineage>
        <taxon>Bacteria</taxon>
        <taxon>Pseudomonadati</taxon>
        <taxon>Pseudomonadota</taxon>
        <taxon>Gammaproteobacteria</taxon>
        <taxon>Cellvibrionales</taxon>
        <taxon>Halieaceae</taxon>
        <taxon>Halioglobus</taxon>
    </lineage>
</organism>
<keyword evidence="3" id="KW-0998">Cell outer membrane</keyword>
<accession>A0AAP8MC49</accession>
<evidence type="ECO:0000313" key="4">
    <source>
        <dbReference type="EMBL" id="PLW85091.1"/>
    </source>
</evidence>